<dbReference type="PROSITE" id="PS50005">
    <property type="entry name" value="TPR"/>
    <property type="match status" value="1"/>
</dbReference>
<comment type="caution">
    <text evidence="3">The sequence shown here is derived from an EMBL/GenBank/DDBJ whole genome shotgun (WGS) entry which is preliminary data.</text>
</comment>
<dbReference type="SMART" id="SM00028">
    <property type="entry name" value="TPR"/>
    <property type="match status" value="6"/>
</dbReference>
<accession>A0A0J8GP58</accession>
<feature type="repeat" description="TPR" evidence="1">
    <location>
        <begin position="159"/>
        <end position="192"/>
    </location>
</feature>
<dbReference type="PATRIC" id="fig|1513271.3.peg.2712"/>
<evidence type="ECO:0008006" key="5">
    <source>
        <dbReference type="Google" id="ProtNLM"/>
    </source>
</evidence>
<dbReference type="SUPFAM" id="SSF81901">
    <property type="entry name" value="HCP-like"/>
    <property type="match status" value="2"/>
</dbReference>
<evidence type="ECO:0000313" key="4">
    <source>
        <dbReference type="Proteomes" id="UP000037600"/>
    </source>
</evidence>
<feature type="signal peptide" evidence="2">
    <location>
        <begin position="1"/>
        <end position="27"/>
    </location>
</feature>
<name>A0A0J8GP58_9ALTE</name>
<dbReference type="STRING" id="1513271.XM47_13215"/>
<dbReference type="InterPro" id="IPR011990">
    <property type="entry name" value="TPR-like_helical_dom_sf"/>
</dbReference>
<feature type="chain" id="PRO_5005298468" description="Tetratricopeptide repeat protein" evidence="2">
    <location>
        <begin position="28"/>
        <end position="429"/>
    </location>
</feature>
<dbReference type="Pfam" id="PF13181">
    <property type="entry name" value="TPR_8"/>
    <property type="match status" value="1"/>
</dbReference>
<dbReference type="OrthoDB" id="5574348at2"/>
<organism evidence="3 4">
    <name type="scientific">Catenovulum maritimum</name>
    <dbReference type="NCBI Taxonomy" id="1513271"/>
    <lineage>
        <taxon>Bacteria</taxon>
        <taxon>Pseudomonadati</taxon>
        <taxon>Pseudomonadota</taxon>
        <taxon>Gammaproteobacteria</taxon>
        <taxon>Alteromonadales</taxon>
        <taxon>Alteromonadaceae</taxon>
        <taxon>Catenovulum</taxon>
    </lineage>
</organism>
<evidence type="ECO:0000256" key="2">
    <source>
        <dbReference type="SAM" id="SignalP"/>
    </source>
</evidence>
<dbReference type="EMBL" id="LAZL01000022">
    <property type="protein sequence ID" value="KMT64600.1"/>
    <property type="molecule type" value="Genomic_DNA"/>
</dbReference>
<dbReference type="AlphaFoldDB" id="A0A0J8GP58"/>
<keyword evidence="4" id="KW-1185">Reference proteome</keyword>
<evidence type="ECO:0000313" key="3">
    <source>
        <dbReference type="EMBL" id="KMT64600.1"/>
    </source>
</evidence>
<evidence type="ECO:0000256" key="1">
    <source>
        <dbReference type="PROSITE-ProRule" id="PRU00339"/>
    </source>
</evidence>
<keyword evidence="2" id="KW-0732">Signal</keyword>
<sequence>MKKTFSPLILALSLAIGFSPVATSVYAADTATTKTKRVPTMRAKVYEQLARAQALADEGKPQEAIAALDNVSRKKNSMNSYEIAMMNNFYAFIYYGLEDMPNAIASFEKVVAEEAIPEGLKLSTLYSLAQLYMAEEKFEKTVEYTNKWIAESKPDTNFVNAYILLAQANYQLKDYDAALEPLIKAIKVTADSGETPQENWFVLQRAIYYSMKKPTEVADVTETLVRLFNKAEYWLQLAGMYGELGWEEKQLAMMEIAYQQGFVTKRSDIIALAQLYVYHQVPVKGAVLMEKAMQQGVVESNVKNLTFLAQAYTLAKEDSKAIPVLAKAADLSEDGNLDAQLGQTYLNLEQFELAIEATEKALKKGDLKDEGRAQLVLGMAYFNLKYFDKSLKALAIAAEHNGSKKMAQQWKKYVAKEKQHAEQLKQMAS</sequence>
<dbReference type="Pfam" id="PF13432">
    <property type="entry name" value="TPR_16"/>
    <property type="match status" value="2"/>
</dbReference>
<proteinExistence type="predicted"/>
<dbReference type="Proteomes" id="UP000037600">
    <property type="component" value="Unassembled WGS sequence"/>
</dbReference>
<dbReference type="Gene3D" id="1.25.40.10">
    <property type="entry name" value="Tetratricopeptide repeat domain"/>
    <property type="match status" value="2"/>
</dbReference>
<keyword evidence="1" id="KW-0802">TPR repeat</keyword>
<dbReference type="RefSeq" id="WP_048693375.1">
    <property type="nucleotide sequence ID" value="NZ_KQ130495.1"/>
</dbReference>
<dbReference type="InterPro" id="IPR019734">
    <property type="entry name" value="TPR_rpt"/>
</dbReference>
<protein>
    <recommendedName>
        <fullName evidence="5">Tetratricopeptide repeat protein</fullName>
    </recommendedName>
</protein>
<reference evidence="3 4" key="1">
    <citation type="submission" date="2015-04" db="EMBL/GenBank/DDBJ databases">
        <title>Draft Genome Sequence of the Novel Agar-Digesting Marine Bacterium Q1.</title>
        <authorList>
            <person name="Li Y."/>
            <person name="Li D."/>
            <person name="Chen G."/>
            <person name="Du Z."/>
        </authorList>
    </citation>
    <scope>NUCLEOTIDE SEQUENCE [LARGE SCALE GENOMIC DNA]</scope>
    <source>
        <strain evidence="3 4">Q1</strain>
    </source>
</reference>
<gene>
    <name evidence="3" type="ORF">XM47_13215</name>
</gene>